<organism evidence="1 2">
    <name type="scientific">Methanosalsum natronophilum</name>
    <dbReference type="NCBI Taxonomy" id="768733"/>
    <lineage>
        <taxon>Archaea</taxon>
        <taxon>Methanobacteriati</taxon>
        <taxon>Methanobacteriota</taxon>
        <taxon>Stenosarchaea group</taxon>
        <taxon>Methanomicrobia</taxon>
        <taxon>Methanosarcinales</taxon>
        <taxon>Methanosarcinaceae</taxon>
        <taxon>Methanosalsum</taxon>
    </lineage>
</organism>
<gene>
    <name evidence="1" type="ORF">D5R95_04810</name>
</gene>
<dbReference type="InterPro" id="IPR011004">
    <property type="entry name" value="Trimer_LpxA-like_sf"/>
</dbReference>
<accession>A0A424YXY7</accession>
<dbReference type="AlphaFoldDB" id="A0A424YXY7"/>
<dbReference type="EMBL" id="QZAB01000305">
    <property type="protein sequence ID" value="RQD85359.1"/>
    <property type="molecule type" value="Genomic_DNA"/>
</dbReference>
<keyword evidence="1" id="KW-0012">Acyltransferase</keyword>
<evidence type="ECO:0000313" key="1">
    <source>
        <dbReference type="EMBL" id="RQD85359.1"/>
    </source>
</evidence>
<evidence type="ECO:0000313" key="2">
    <source>
        <dbReference type="Proteomes" id="UP000284763"/>
    </source>
</evidence>
<reference evidence="1 2" key="1">
    <citation type="submission" date="2018-08" db="EMBL/GenBank/DDBJ databases">
        <title>The metabolism and importance of syntrophic acetate oxidation coupled to methane or sulfide production in haloalkaline environments.</title>
        <authorList>
            <person name="Timmers P.H.A."/>
            <person name="Vavourakis C.D."/>
            <person name="Sorokin D.Y."/>
            <person name="Sinninghe Damste J.S."/>
            <person name="Muyzer G."/>
            <person name="Stams A.J.M."/>
            <person name="Plugge C.M."/>
        </authorList>
    </citation>
    <scope>NUCLEOTIDE SEQUENCE [LARGE SCALE GENOMIC DNA]</scope>
    <source>
        <strain evidence="1">MSAO_Arc3</strain>
    </source>
</reference>
<protein>
    <submittedName>
        <fullName evidence="1">Acyltransferase</fullName>
    </submittedName>
</protein>
<keyword evidence="1" id="KW-0808">Transferase</keyword>
<sequence length="277" mass="30345">MEEHTIVVDGDVIIGNHSDIRYGLIANTAILGERVNVSGNLITTSDVRIDMWSRIGGNVKTHSDAYIGEFVTIDGKLVVKGDLDIGNDVKINGGFEAKGWIVIRNPIPVIAYLFMYLSEMLRLGKDEEVEKALEELFEEDIDTVDETNAMIVPNGSKISMDAIRVPSGAIIGDKCRLVGNIRATSIDVGTENTLYGSIRTLGDAVIGENNIIHGNIVSRGDVYVAQGTHVLGEINARYIKIHEHARVDGVLRSQKGTIFERENEDVLSDSELKDLEV</sequence>
<dbReference type="SUPFAM" id="SSF51161">
    <property type="entry name" value="Trimeric LpxA-like enzymes"/>
    <property type="match status" value="2"/>
</dbReference>
<dbReference type="GO" id="GO:0016746">
    <property type="term" value="F:acyltransferase activity"/>
    <property type="evidence" value="ECO:0007669"/>
    <property type="project" value="UniProtKB-KW"/>
</dbReference>
<dbReference type="Gene3D" id="2.160.10.10">
    <property type="entry name" value="Hexapeptide repeat proteins"/>
    <property type="match status" value="1"/>
</dbReference>
<comment type="caution">
    <text evidence="1">The sequence shown here is derived from an EMBL/GenBank/DDBJ whole genome shotgun (WGS) entry which is preliminary data.</text>
</comment>
<dbReference type="Proteomes" id="UP000284763">
    <property type="component" value="Unassembled WGS sequence"/>
</dbReference>
<proteinExistence type="predicted"/>
<name>A0A424YXY7_9EURY</name>